<evidence type="ECO:0000256" key="1">
    <source>
        <dbReference type="ARBA" id="ARBA00004141"/>
    </source>
</evidence>
<dbReference type="PANTHER" id="PTHR11058:SF9">
    <property type="entry name" value="NADH-UBIQUINONE OXIDOREDUCTASE CHAIN 3"/>
    <property type="match status" value="1"/>
</dbReference>
<proteinExistence type="inferred from homology"/>
<keyword evidence="3 7" id="KW-0813">Transport</keyword>
<dbReference type="HAMAP" id="MF_01394">
    <property type="entry name" value="NDH1_NuoA"/>
    <property type="match status" value="1"/>
</dbReference>
<sequence length="118" mass="13541">MIEHYLPLFVILGLAVFVGVLVVVLGTIFGPKRPTERKSSPYESGMVPYGPGRRRMSVRYYLVAVLFILFDIEVIFVLPWAVTFRDLGMPGLWLMIVFLLVLEVAYVYAWKKGALEWE</sequence>
<comment type="similarity">
    <text evidence="2 7 8">Belongs to the complex I subunit 3 family.</text>
</comment>
<dbReference type="AlphaFoldDB" id="A0A0P6XWN0"/>
<evidence type="ECO:0000256" key="6">
    <source>
        <dbReference type="ARBA" id="ARBA00023136"/>
    </source>
</evidence>
<keyword evidence="7 8" id="KW-0520">NAD</keyword>
<keyword evidence="7" id="KW-1278">Translocase</keyword>
<evidence type="ECO:0000313" key="10">
    <source>
        <dbReference type="EMBL" id="KPL79863.1"/>
    </source>
</evidence>
<keyword evidence="5 7" id="KW-1133">Transmembrane helix</keyword>
<dbReference type="RefSeq" id="WP_062417356.1">
    <property type="nucleotide sequence ID" value="NZ_DF967974.1"/>
</dbReference>
<keyword evidence="7 8" id="KW-0874">Quinone</keyword>
<dbReference type="GO" id="GO:0050136">
    <property type="term" value="F:NADH dehydrogenase (quinone) (non-electrogenic) activity"/>
    <property type="evidence" value="ECO:0007669"/>
    <property type="project" value="UniProtKB-UniRule"/>
</dbReference>
<reference evidence="10 11" key="1">
    <citation type="submission" date="2015-07" db="EMBL/GenBank/DDBJ databases">
        <title>Genome sequence of Levilinea saccharolytica DSM 16555.</title>
        <authorList>
            <person name="Hemp J."/>
            <person name="Ward L.M."/>
            <person name="Pace L.A."/>
            <person name="Fischer W.W."/>
        </authorList>
    </citation>
    <scope>NUCLEOTIDE SEQUENCE [LARGE SCALE GENOMIC DNA]</scope>
    <source>
        <strain evidence="10 11">KIBI-1</strain>
    </source>
</reference>
<name>A0A0P6XWN0_9CHLR</name>
<dbReference type="Pfam" id="PF00507">
    <property type="entry name" value="Oxidored_q4"/>
    <property type="match status" value="1"/>
</dbReference>
<comment type="caution">
    <text evidence="10">The sequence shown here is derived from an EMBL/GenBank/DDBJ whole genome shotgun (WGS) entry which is preliminary data.</text>
</comment>
<dbReference type="Gene3D" id="1.20.58.1610">
    <property type="entry name" value="NADH:ubiquinone/plastoquinone oxidoreductase, chain 3"/>
    <property type="match status" value="1"/>
</dbReference>
<organism evidence="10 11">
    <name type="scientific">Levilinea saccharolytica</name>
    <dbReference type="NCBI Taxonomy" id="229921"/>
    <lineage>
        <taxon>Bacteria</taxon>
        <taxon>Bacillati</taxon>
        <taxon>Chloroflexota</taxon>
        <taxon>Anaerolineae</taxon>
        <taxon>Anaerolineales</taxon>
        <taxon>Anaerolineaceae</taxon>
        <taxon>Levilinea</taxon>
    </lineage>
</organism>
<dbReference type="InterPro" id="IPR000440">
    <property type="entry name" value="NADH_UbQ/plastoQ_OxRdtase_su3"/>
</dbReference>
<dbReference type="GO" id="GO:0008137">
    <property type="term" value="F:NADH dehydrogenase (ubiquinone) activity"/>
    <property type="evidence" value="ECO:0007669"/>
    <property type="project" value="InterPro"/>
</dbReference>
<evidence type="ECO:0000256" key="8">
    <source>
        <dbReference type="RuleBase" id="RU003639"/>
    </source>
</evidence>
<evidence type="ECO:0000256" key="5">
    <source>
        <dbReference type="ARBA" id="ARBA00022989"/>
    </source>
</evidence>
<dbReference type="STRING" id="229921.ADN01_12975"/>
<evidence type="ECO:0000256" key="2">
    <source>
        <dbReference type="ARBA" id="ARBA00008472"/>
    </source>
</evidence>
<dbReference type="GO" id="GO:0030964">
    <property type="term" value="C:NADH dehydrogenase complex"/>
    <property type="evidence" value="ECO:0007669"/>
    <property type="project" value="TreeGrafter"/>
</dbReference>
<comment type="function">
    <text evidence="7">NDH-1 shuttles electrons from NADH, via FMN and iron-sulfur (Fe-S) centers, to quinones in the respiratory chain. The immediate electron acceptor for the enzyme in this species is believed to be ubiquinone. Couples the redox reaction to proton translocation (for every two electrons transferred, four hydrogen ions are translocated across the cytoplasmic membrane), and thus conserves the redox energy in a proton gradient.</text>
</comment>
<keyword evidence="7" id="KW-0830">Ubiquinone</keyword>
<comment type="catalytic activity">
    <reaction evidence="7 8">
        <text>a quinone + NADH + 5 H(+)(in) = a quinol + NAD(+) + 4 H(+)(out)</text>
        <dbReference type="Rhea" id="RHEA:57888"/>
        <dbReference type="ChEBI" id="CHEBI:15378"/>
        <dbReference type="ChEBI" id="CHEBI:24646"/>
        <dbReference type="ChEBI" id="CHEBI:57540"/>
        <dbReference type="ChEBI" id="CHEBI:57945"/>
        <dbReference type="ChEBI" id="CHEBI:132124"/>
    </reaction>
</comment>
<dbReference type="Proteomes" id="UP000050501">
    <property type="component" value="Unassembled WGS sequence"/>
</dbReference>
<dbReference type="EMBL" id="LGCM01000045">
    <property type="protein sequence ID" value="KPL79856.1"/>
    <property type="molecule type" value="Genomic_DNA"/>
</dbReference>
<feature type="transmembrane region" description="Helical" evidence="7">
    <location>
        <begin position="6"/>
        <end position="29"/>
    </location>
</feature>
<accession>A0A0P6XWN0</accession>
<dbReference type="EMBL" id="LGCM01000045">
    <property type="protein sequence ID" value="KPL79863.1"/>
    <property type="molecule type" value="Genomic_DNA"/>
</dbReference>
<gene>
    <name evidence="7" type="primary">nuoA</name>
    <name evidence="9" type="ORF">ADN01_12975</name>
    <name evidence="10" type="ORF">ADN01_13100</name>
</gene>
<feature type="transmembrane region" description="Helical" evidence="7">
    <location>
        <begin position="92"/>
        <end position="110"/>
    </location>
</feature>
<feature type="transmembrane region" description="Helical" evidence="7">
    <location>
        <begin position="60"/>
        <end position="80"/>
    </location>
</feature>
<comment type="subunit">
    <text evidence="7">NDH-1 is composed of 14 different subunits. Subunits NuoA, H, J, K, L, M, N constitute the membrane sector of the complex.</text>
</comment>
<evidence type="ECO:0000256" key="3">
    <source>
        <dbReference type="ARBA" id="ARBA00022448"/>
    </source>
</evidence>
<dbReference type="GO" id="GO:0048038">
    <property type="term" value="F:quinone binding"/>
    <property type="evidence" value="ECO:0007669"/>
    <property type="project" value="UniProtKB-KW"/>
</dbReference>
<dbReference type="EC" id="7.1.1.-" evidence="7"/>
<dbReference type="GO" id="GO:0005886">
    <property type="term" value="C:plasma membrane"/>
    <property type="evidence" value="ECO:0007669"/>
    <property type="project" value="UniProtKB-SubCell"/>
</dbReference>
<protein>
    <recommendedName>
        <fullName evidence="7">NADH-quinone oxidoreductase subunit A</fullName>
        <ecNumber evidence="7">7.1.1.-</ecNumber>
    </recommendedName>
    <alternativeName>
        <fullName evidence="7">NADH dehydrogenase I subunit A</fullName>
    </alternativeName>
    <alternativeName>
        <fullName evidence="7">NDH-1 subunit A</fullName>
    </alternativeName>
    <alternativeName>
        <fullName evidence="7">NUO1</fullName>
    </alternativeName>
</protein>
<keyword evidence="4 7" id="KW-0812">Transmembrane</keyword>
<keyword evidence="6 7" id="KW-0472">Membrane</keyword>
<dbReference type="InterPro" id="IPR038430">
    <property type="entry name" value="NDAH_ubi_oxred_su3_sf"/>
</dbReference>
<dbReference type="PATRIC" id="fig|229921.5.peg.3571"/>
<keyword evidence="11" id="KW-1185">Reference proteome</keyword>
<dbReference type="InterPro" id="IPR023043">
    <property type="entry name" value="NAD(P)H_OxRDtase_bac/plastid"/>
</dbReference>
<dbReference type="PANTHER" id="PTHR11058">
    <property type="entry name" value="NADH-UBIQUINONE OXIDOREDUCTASE CHAIN 3"/>
    <property type="match status" value="1"/>
</dbReference>
<evidence type="ECO:0000313" key="9">
    <source>
        <dbReference type="EMBL" id="KPL79856.1"/>
    </source>
</evidence>
<evidence type="ECO:0000256" key="7">
    <source>
        <dbReference type="HAMAP-Rule" id="MF_01394"/>
    </source>
</evidence>
<comment type="subcellular location">
    <subcellularLocation>
        <location evidence="7 8">Cell membrane</location>
        <topology evidence="7 8">Multi-pass membrane protein</topology>
    </subcellularLocation>
    <subcellularLocation>
        <location evidence="1">Membrane</location>
        <topology evidence="1">Multi-pass membrane protein</topology>
    </subcellularLocation>
</comment>
<evidence type="ECO:0000313" key="11">
    <source>
        <dbReference type="Proteomes" id="UP000050501"/>
    </source>
</evidence>
<dbReference type="OrthoDB" id="9791970at2"/>
<keyword evidence="7" id="KW-1003">Cell membrane</keyword>
<evidence type="ECO:0000256" key="4">
    <source>
        <dbReference type="ARBA" id="ARBA00022692"/>
    </source>
</evidence>